<comment type="caution">
    <text evidence="2">The sequence shown here is derived from an EMBL/GenBank/DDBJ whole genome shotgun (WGS) entry which is preliminary data.</text>
</comment>
<dbReference type="RefSeq" id="WP_150412114.1">
    <property type="nucleotide sequence ID" value="NZ_VYPZ01000018.1"/>
</dbReference>
<dbReference type="GO" id="GO:0016788">
    <property type="term" value="F:hydrolase activity, acting on ester bonds"/>
    <property type="evidence" value="ECO:0007669"/>
    <property type="project" value="UniProtKB-ARBA"/>
</dbReference>
<dbReference type="EMBL" id="VYQB01000016">
    <property type="protein sequence ID" value="KAA9013466.1"/>
    <property type="molecule type" value="Genomic_DNA"/>
</dbReference>
<accession>A0A5J5HZH8</accession>
<evidence type="ECO:0008006" key="5">
    <source>
        <dbReference type="Google" id="ProtNLM"/>
    </source>
</evidence>
<dbReference type="InterPro" id="IPR036514">
    <property type="entry name" value="SGNH_hydro_sf"/>
</dbReference>
<dbReference type="Proteomes" id="UP000326364">
    <property type="component" value="Unassembled WGS sequence"/>
</dbReference>
<sequence length="373" mass="42003">MSQIGPATPVVTQMTGIAAPMAASHQRPDGPRRLFLSGHSLMDHPFPEYLERLAASIDRPLLWDMQQLAGSSIKDRTMGQGAGRWTGYAAGTNRNDQPIDVLSELQRAGSYGNQPYDTLIITEQHSLLDAVVRNDMIRYLRDFHDRMVEQNPQARTYVFEAWMTVADMDNPASWIAYERSAAPIWRCVADRVNHDLAASGRADRLMTIPAGSALAALVEQALSPMSVPGLKGHDARATMATLFRDDVHLTETGTYFVALLTSAIIYGRAIHTPERPFGMREDTAQRLQQMAWNFTTDLAGPYRPMSSDACLSYLSDDFAPAYLAYQRDLQWRRNPDAKIWLRWIKLRLSWPGLFRRRDASNPFHTDEPVVPIL</sequence>
<dbReference type="AlphaFoldDB" id="A0A5J5HZH8"/>
<keyword evidence="4" id="KW-1185">Reference proteome</keyword>
<evidence type="ECO:0000313" key="2">
    <source>
        <dbReference type="EMBL" id="KAA9026528.1"/>
    </source>
</evidence>
<organism evidence="2 3">
    <name type="scientific">Sphingobium limneticum</name>
    <dbReference type="NCBI Taxonomy" id="1007511"/>
    <lineage>
        <taxon>Bacteria</taxon>
        <taxon>Pseudomonadati</taxon>
        <taxon>Pseudomonadota</taxon>
        <taxon>Alphaproteobacteria</taxon>
        <taxon>Sphingomonadales</taxon>
        <taxon>Sphingomonadaceae</taxon>
        <taxon>Sphingobium</taxon>
    </lineage>
</organism>
<gene>
    <name evidence="2" type="ORF">F4U95_18310</name>
    <name evidence="1" type="ORF">F4U96_18185</name>
</gene>
<proteinExistence type="predicted"/>
<evidence type="ECO:0000313" key="4">
    <source>
        <dbReference type="Proteomes" id="UP000326364"/>
    </source>
</evidence>
<dbReference type="EMBL" id="VYQA01000016">
    <property type="protein sequence ID" value="KAA9026528.1"/>
    <property type="molecule type" value="Genomic_DNA"/>
</dbReference>
<dbReference type="Gene3D" id="3.40.50.1110">
    <property type="entry name" value="SGNH hydrolase"/>
    <property type="match status" value="1"/>
</dbReference>
<reference evidence="3 4" key="1">
    <citation type="submission" date="2019-09" db="EMBL/GenBank/DDBJ databases">
        <authorList>
            <person name="Feng G."/>
        </authorList>
    </citation>
    <scope>NUCLEOTIDE SEQUENCE [LARGE SCALE GENOMIC DNA]</scope>
    <source>
        <strain evidence="2 3">KACC 19283</strain>
        <strain evidence="1 4">KACC 19284</strain>
    </source>
</reference>
<evidence type="ECO:0000313" key="3">
    <source>
        <dbReference type="Proteomes" id="UP000325933"/>
    </source>
</evidence>
<evidence type="ECO:0000313" key="1">
    <source>
        <dbReference type="EMBL" id="KAA9013466.1"/>
    </source>
</evidence>
<name>A0A5J5HZH8_9SPHN</name>
<dbReference type="Proteomes" id="UP000325933">
    <property type="component" value="Unassembled WGS sequence"/>
</dbReference>
<protein>
    <recommendedName>
        <fullName evidence="5">SGNH/GDSL hydrolase family protein</fullName>
    </recommendedName>
</protein>